<protein>
    <submittedName>
        <fullName evidence="2">Uncharacterized protein</fullName>
    </submittedName>
</protein>
<reference evidence="2" key="1">
    <citation type="journal article" date="2021" name="Nat. Commun.">
        <title>Genetic determinants of endophytism in the Arabidopsis root mycobiome.</title>
        <authorList>
            <person name="Mesny F."/>
            <person name="Miyauchi S."/>
            <person name="Thiergart T."/>
            <person name="Pickel B."/>
            <person name="Atanasova L."/>
            <person name="Karlsson M."/>
            <person name="Huettel B."/>
            <person name="Barry K.W."/>
            <person name="Haridas S."/>
            <person name="Chen C."/>
            <person name="Bauer D."/>
            <person name="Andreopoulos W."/>
            <person name="Pangilinan J."/>
            <person name="LaButti K."/>
            <person name="Riley R."/>
            <person name="Lipzen A."/>
            <person name="Clum A."/>
            <person name="Drula E."/>
            <person name="Henrissat B."/>
            <person name="Kohler A."/>
            <person name="Grigoriev I.V."/>
            <person name="Martin F.M."/>
            <person name="Hacquard S."/>
        </authorList>
    </citation>
    <scope>NUCLEOTIDE SEQUENCE</scope>
    <source>
        <strain evidence="2">MPI-CAGE-AT-0021</strain>
    </source>
</reference>
<comment type="caution">
    <text evidence="2">The sequence shown here is derived from an EMBL/GenBank/DDBJ whole genome shotgun (WGS) entry which is preliminary data.</text>
</comment>
<organism evidence="2 3">
    <name type="scientific">Dactylonectria estremocensis</name>
    <dbReference type="NCBI Taxonomy" id="1079267"/>
    <lineage>
        <taxon>Eukaryota</taxon>
        <taxon>Fungi</taxon>
        <taxon>Dikarya</taxon>
        <taxon>Ascomycota</taxon>
        <taxon>Pezizomycotina</taxon>
        <taxon>Sordariomycetes</taxon>
        <taxon>Hypocreomycetidae</taxon>
        <taxon>Hypocreales</taxon>
        <taxon>Nectriaceae</taxon>
        <taxon>Dactylonectria</taxon>
    </lineage>
</organism>
<sequence length="297" mass="32471">MPSEDLVNSLADLSLGSASAGQDARELGTETPRRPKKPKRRRRRRATQIDGTITPTTAQAKGEEDSTKGSTTEKADLKGSLNTGATAAKTATQQANETTSQESAILGTSGNIRRPRYLYVIQVRANNGNERIVGAFTKLADANNSAIGCVARYGITATQIVDTGGLFGRRLTTPGLTRASLISWANGTSEIHSNRFEWIKVLPKEWSASADSIGDGTVYLALDRTFVIGAYGSMDEAWEACKHRWAQLSYWTTIEVTKWVDKRGMFHGKGKILDQLHHWYVAPFPINVEVDQGERSA</sequence>
<name>A0A9P9EMZ3_9HYPO</name>
<feature type="compositionally biased region" description="Polar residues" evidence="1">
    <location>
        <begin position="49"/>
        <end position="59"/>
    </location>
</feature>
<feature type="region of interest" description="Disordered" evidence="1">
    <location>
        <begin position="1"/>
        <end position="81"/>
    </location>
</feature>
<evidence type="ECO:0000313" key="2">
    <source>
        <dbReference type="EMBL" id="KAH7142743.1"/>
    </source>
</evidence>
<gene>
    <name evidence="2" type="ORF">B0J13DRAFT_555998</name>
</gene>
<feature type="compositionally biased region" description="Basic and acidic residues" evidence="1">
    <location>
        <begin position="23"/>
        <end position="33"/>
    </location>
</feature>
<dbReference type="OrthoDB" id="4522450at2759"/>
<feature type="compositionally biased region" description="Basic residues" evidence="1">
    <location>
        <begin position="34"/>
        <end position="46"/>
    </location>
</feature>
<feature type="compositionally biased region" description="Basic and acidic residues" evidence="1">
    <location>
        <begin position="61"/>
        <end position="77"/>
    </location>
</feature>
<dbReference type="EMBL" id="JAGMUU010000011">
    <property type="protein sequence ID" value="KAH7142743.1"/>
    <property type="molecule type" value="Genomic_DNA"/>
</dbReference>
<accession>A0A9P9EMZ3</accession>
<evidence type="ECO:0000256" key="1">
    <source>
        <dbReference type="SAM" id="MobiDB-lite"/>
    </source>
</evidence>
<dbReference type="AlphaFoldDB" id="A0A9P9EMZ3"/>
<feature type="compositionally biased region" description="Low complexity" evidence="1">
    <location>
        <begin position="9"/>
        <end position="21"/>
    </location>
</feature>
<evidence type="ECO:0000313" key="3">
    <source>
        <dbReference type="Proteomes" id="UP000717696"/>
    </source>
</evidence>
<keyword evidence="3" id="KW-1185">Reference proteome</keyword>
<proteinExistence type="predicted"/>
<dbReference type="Proteomes" id="UP000717696">
    <property type="component" value="Unassembled WGS sequence"/>
</dbReference>